<evidence type="ECO:0000256" key="1">
    <source>
        <dbReference type="PROSITE-ProRule" id="PRU01360"/>
    </source>
</evidence>
<gene>
    <name evidence="3" type="ORF">E1750_16405</name>
</gene>
<dbReference type="InterPro" id="IPR023996">
    <property type="entry name" value="TonB-dep_OMP_SusC/RagA"/>
</dbReference>
<dbReference type="InterPro" id="IPR023997">
    <property type="entry name" value="TonB-dep_OMP_SusC/RagA_CS"/>
</dbReference>
<evidence type="ECO:0000313" key="3">
    <source>
        <dbReference type="EMBL" id="QBN20306.1"/>
    </source>
</evidence>
<dbReference type="PROSITE" id="PS52016">
    <property type="entry name" value="TONB_DEPENDENT_REC_3"/>
    <property type="match status" value="1"/>
</dbReference>
<dbReference type="InterPro" id="IPR012910">
    <property type="entry name" value="Plug_dom"/>
</dbReference>
<dbReference type="NCBIfam" id="TIGR04056">
    <property type="entry name" value="OMP_RagA_SusC"/>
    <property type="match status" value="1"/>
</dbReference>
<dbReference type="Proteomes" id="UP000291124">
    <property type="component" value="Chromosome"/>
</dbReference>
<dbReference type="SUPFAM" id="SSF56935">
    <property type="entry name" value="Porins"/>
    <property type="match status" value="1"/>
</dbReference>
<keyword evidence="1" id="KW-0472">Membrane</keyword>
<dbReference type="NCBIfam" id="TIGR04057">
    <property type="entry name" value="SusC_RagA_signa"/>
    <property type="match status" value="1"/>
</dbReference>
<sequence length="1036" mass="115254">MNQKITKQLNEAKMKNYLTAIEADHFQDYTTTKKIGFGRLMFFMLLLINTATVCAQNASVKINVVDEFQKPIAGAMVSSIPNPEQSGMTDKEGNVTLEIASIGQIKVLFNQREKIASINSNSVKIALLNSDKRVNSGFGITKSSDEITTALDLVYSDKLEKSSLLNPSESLYGKLKGLMVMENAGEPWNREPSFFIRGLGTTGNNRILVLVDGFERSISSLALQDIDNVTVLKDGTDLAKYGLRGANGVILVTTKRGQKNTFNVDVSYDRGWNMPTRKPKFLDSYGYANAVNQASALDGNAPVYSDLDLRDFKSGLSPYSHPNVDWWDETLKDYGITNNLNTSFYGGGKSINYFASLNYQNERGLIDNSNLDARYDSSVKYDRLNFRTNLDIELTKSTKFYVDASGYIGGQSEPNARLRNNSNGDFPNNIMNGIYSIPAAAFPVKTQNGEWGGTNIYGNNPVAAATSTGVSKPNYRTLFANGKLVQDLSSWVKGLSAELAVAYDNYASFFENRTKTYLYENVPYTRDSNGNVVFGTPQQFGTDADLSYSDSFGDQVRQATGIAKINYETKWNENHLSASALFQEDKRVNDGQYNTFLHQNFMGSASYSYKNRYYIDGVLSYSGTDILPKENRFGLFPAVSAGWIINRENFLKNSKIINFLKLRGSWGMSGNDIMSPNLDEQAFNAGGTYYFGVNNTSNAGIREGRLAANGLTYESSEKMNVGLTMEMFKDLSISFDAFRDKRTDIIVSTGGAVPTLIGVGAASENAGEVLNKGFEGSIMWKTQAGKLKYFIGGNFTYAKNEIINMNEEFQPFPYQSETGRPIGQQFGLQSLGFFQNQADIDNSPKQLFSVVRPGDIKYKDQNGDKVIDEFDTVALGYSNRNPELYYAINLGFEMEGFGMDMLLQGAANETVYLSTKSVFWPLVGQNNISEFSAGAWTPETAATATLPRLTMLANDNNYRRNDIWLTSGNYLKMRQFELYYNFPQHLTKKVKMDKAKLYARGMNVFSIDDVKVADPESIGVNYPTLASYHLGIKLEF</sequence>
<keyword evidence="1" id="KW-0998">Cell outer membrane</keyword>
<dbReference type="AlphaFoldDB" id="A0A4P6YB28"/>
<name>A0A4P6YB28_9FLAO</name>
<dbReference type="Gene3D" id="2.170.130.10">
    <property type="entry name" value="TonB-dependent receptor, plug domain"/>
    <property type="match status" value="1"/>
</dbReference>
<proteinExistence type="inferred from homology"/>
<dbReference type="OrthoDB" id="9768177at2"/>
<dbReference type="EMBL" id="CP037933">
    <property type="protein sequence ID" value="QBN20306.1"/>
    <property type="molecule type" value="Genomic_DNA"/>
</dbReference>
<evidence type="ECO:0000259" key="2">
    <source>
        <dbReference type="Pfam" id="PF07715"/>
    </source>
</evidence>
<dbReference type="KEGG" id="fnk:E1750_16405"/>
<organism evidence="3 4">
    <name type="scientific">Flavobacterium nackdongense</name>
    <dbReference type="NCBI Taxonomy" id="2547394"/>
    <lineage>
        <taxon>Bacteria</taxon>
        <taxon>Pseudomonadati</taxon>
        <taxon>Bacteroidota</taxon>
        <taxon>Flavobacteriia</taxon>
        <taxon>Flavobacteriales</taxon>
        <taxon>Flavobacteriaceae</taxon>
        <taxon>Flavobacterium</taxon>
    </lineage>
</organism>
<dbReference type="GO" id="GO:0009279">
    <property type="term" value="C:cell outer membrane"/>
    <property type="evidence" value="ECO:0007669"/>
    <property type="project" value="UniProtKB-SubCell"/>
</dbReference>
<dbReference type="InterPro" id="IPR039426">
    <property type="entry name" value="TonB-dep_rcpt-like"/>
</dbReference>
<protein>
    <submittedName>
        <fullName evidence="3">SusC/RagA family TonB-linked outer membrane protein</fullName>
    </submittedName>
</protein>
<keyword evidence="1" id="KW-1134">Transmembrane beta strand</keyword>
<evidence type="ECO:0000313" key="4">
    <source>
        <dbReference type="Proteomes" id="UP000291124"/>
    </source>
</evidence>
<accession>A0A4P6YB28</accession>
<dbReference type="InterPro" id="IPR037066">
    <property type="entry name" value="Plug_dom_sf"/>
</dbReference>
<dbReference type="RefSeq" id="WP_133277806.1">
    <property type="nucleotide sequence ID" value="NZ_CP037933.1"/>
</dbReference>
<keyword evidence="1" id="KW-0813">Transport</keyword>
<comment type="subcellular location">
    <subcellularLocation>
        <location evidence="1">Cell outer membrane</location>
        <topology evidence="1">Multi-pass membrane protein</topology>
    </subcellularLocation>
</comment>
<comment type="similarity">
    <text evidence="1">Belongs to the TonB-dependent receptor family.</text>
</comment>
<reference evidence="4" key="1">
    <citation type="submission" date="2019-03" db="EMBL/GenBank/DDBJ databases">
        <title>Flavobacterium sp.</title>
        <authorList>
            <person name="Kim H."/>
        </authorList>
    </citation>
    <scope>NUCLEOTIDE SEQUENCE [LARGE SCALE GENOMIC DNA]</scope>
    <source>
        <strain evidence="4">GS13</strain>
    </source>
</reference>
<keyword evidence="1" id="KW-0812">Transmembrane</keyword>
<dbReference type="Pfam" id="PF07715">
    <property type="entry name" value="Plug"/>
    <property type="match status" value="1"/>
</dbReference>
<keyword evidence="4" id="KW-1185">Reference proteome</keyword>
<feature type="domain" description="TonB-dependent receptor plug" evidence="2">
    <location>
        <begin position="146"/>
        <end position="249"/>
    </location>
</feature>